<dbReference type="EMBL" id="AAFI02000040">
    <property type="protein sequence ID" value="EAL66948.1"/>
    <property type="molecule type" value="Genomic_DNA"/>
</dbReference>
<evidence type="ECO:0000256" key="2">
    <source>
        <dbReference type="SAM" id="Coils"/>
    </source>
</evidence>
<protein>
    <submittedName>
        <fullName evidence="3">Uncharacterized protein</fullName>
    </submittedName>
</protein>
<name>Q54UG1_DICDI</name>
<gene>
    <name evidence="3" type="ORF">DDB_G0281303</name>
</gene>
<evidence type="ECO:0000313" key="4">
    <source>
        <dbReference type="Proteomes" id="UP000002195"/>
    </source>
</evidence>
<dbReference type="AlphaFoldDB" id="Q54UG1"/>
<dbReference type="Proteomes" id="UP000002195">
    <property type="component" value="Unassembled WGS sequence"/>
</dbReference>
<dbReference type="InterPro" id="IPR051904">
    <property type="entry name" value="UPF0746_actin_org"/>
</dbReference>
<dbReference type="PANTHER" id="PTHR32488:SF86">
    <property type="entry name" value="UPF0746 PROTEIN DDB_G0280785-RELATED"/>
    <property type="match status" value="1"/>
</dbReference>
<keyword evidence="4" id="KW-1185">Reference proteome</keyword>
<comment type="similarity">
    <text evidence="1">Belongs to the UPF0746 family.</text>
</comment>
<dbReference type="GeneID" id="8622869"/>
<evidence type="ECO:0000313" key="3">
    <source>
        <dbReference type="EMBL" id="EAL66948.1"/>
    </source>
</evidence>
<proteinExistence type="inferred from homology"/>
<dbReference type="SMR" id="Q54UG1"/>
<dbReference type="VEuPathDB" id="AmoebaDB:DDB_G0281303"/>
<sequence>MIIFKNIFSNFKSKQFGYHDLIGINENFLKSYSNSLEIIKDNIKGNINHQIIRNTNDIVNIIKTLKKKDNETISFYTTLFSAYSSSISNSTTTIIQPIKSLLFQFDENIDLWIQRMILNENLVALDQFIKFFKINSDVLKKSIEMHINPSFFNVVTYNNLKIYNYLKSINAIPTSHIKQRFSNIDLSDSLSFDYKFKRLIKSYKLLVDPTNLKEIQEIHQKQLQQHKQEQQEQKLNLHSNKKEHIEKLNQLTLELNEIELSHFTNDQLNSTIKNLLNQTTTTTTTTTTTNTTTNTPILITNNNNSGDIKDIIKKYYKSIYLFFKIIRVGNLCNGNLMKPIHYYLYFKKEKGVSQLYEIFCNFHKKNNDYLIFFKGILVDQNLEKNQRLELVSNILDI</sequence>
<dbReference type="PaxDb" id="44689-DDB0218281"/>
<accession>Q54UG1</accession>
<feature type="coiled-coil region" evidence="2">
    <location>
        <begin position="212"/>
        <end position="261"/>
    </location>
</feature>
<organism evidence="3 4">
    <name type="scientific">Dictyostelium discoideum</name>
    <name type="common">Social amoeba</name>
    <dbReference type="NCBI Taxonomy" id="44689"/>
    <lineage>
        <taxon>Eukaryota</taxon>
        <taxon>Amoebozoa</taxon>
        <taxon>Evosea</taxon>
        <taxon>Eumycetozoa</taxon>
        <taxon>Dictyostelia</taxon>
        <taxon>Dictyosteliales</taxon>
        <taxon>Dictyosteliaceae</taxon>
        <taxon>Dictyostelium</taxon>
    </lineage>
</organism>
<evidence type="ECO:0000256" key="1">
    <source>
        <dbReference type="ARBA" id="ARBA00006125"/>
    </source>
</evidence>
<dbReference type="HOGENOM" id="CLU_695267_0_0_1"/>
<comment type="caution">
    <text evidence="3">The sequence shown here is derived from an EMBL/GenBank/DDBJ whole genome shotgun (WGS) entry which is preliminary data.</text>
</comment>
<dbReference type="eggNOG" id="ENOG502RSNK">
    <property type="taxonomic scope" value="Eukaryota"/>
</dbReference>
<dbReference type="InParanoid" id="Q54UG1"/>
<dbReference type="PANTHER" id="PTHR32488">
    <property type="entry name" value="UPF0746 PROTEIN DDB_G0280785-RELATED"/>
    <property type="match status" value="1"/>
</dbReference>
<dbReference type="KEGG" id="ddi:DDB_G0281303"/>
<dbReference type="RefSeq" id="XP_640815.1">
    <property type="nucleotide sequence ID" value="XM_635723.1"/>
</dbReference>
<keyword evidence="2" id="KW-0175">Coiled coil</keyword>
<reference evidence="3 4" key="1">
    <citation type="journal article" date="2005" name="Nature">
        <title>The genome of the social amoeba Dictyostelium discoideum.</title>
        <authorList>
            <consortium name="The Dictyostelium discoideum Sequencing Consortium"/>
            <person name="Eichinger L."/>
            <person name="Pachebat J.A."/>
            <person name="Glockner G."/>
            <person name="Rajandream M.A."/>
            <person name="Sucgang R."/>
            <person name="Berriman M."/>
            <person name="Song J."/>
            <person name="Olsen R."/>
            <person name="Szafranski K."/>
            <person name="Xu Q."/>
            <person name="Tunggal B."/>
            <person name="Kummerfeld S."/>
            <person name="Madera M."/>
            <person name="Konfortov B.A."/>
            <person name="Rivero F."/>
            <person name="Bankier A.T."/>
            <person name="Lehmann R."/>
            <person name="Hamlin N."/>
            <person name="Davies R."/>
            <person name="Gaudet P."/>
            <person name="Fey P."/>
            <person name="Pilcher K."/>
            <person name="Chen G."/>
            <person name="Saunders D."/>
            <person name="Sodergren E."/>
            <person name="Davis P."/>
            <person name="Kerhornou A."/>
            <person name="Nie X."/>
            <person name="Hall N."/>
            <person name="Anjard C."/>
            <person name="Hemphill L."/>
            <person name="Bason N."/>
            <person name="Farbrother P."/>
            <person name="Desany B."/>
            <person name="Just E."/>
            <person name="Morio T."/>
            <person name="Rost R."/>
            <person name="Churcher C."/>
            <person name="Cooper J."/>
            <person name="Haydock S."/>
            <person name="van Driessche N."/>
            <person name="Cronin A."/>
            <person name="Goodhead I."/>
            <person name="Muzny D."/>
            <person name="Mourier T."/>
            <person name="Pain A."/>
            <person name="Lu M."/>
            <person name="Harper D."/>
            <person name="Lindsay R."/>
            <person name="Hauser H."/>
            <person name="James K."/>
            <person name="Quiles M."/>
            <person name="Madan Babu M."/>
            <person name="Saito T."/>
            <person name="Buchrieser C."/>
            <person name="Wardroper A."/>
            <person name="Felder M."/>
            <person name="Thangavelu M."/>
            <person name="Johnson D."/>
            <person name="Knights A."/>
            <person name="Loulseged H."/>
            <person name="Mungall K."/>
            <person name="Oliver K."/>
            <person name="Price C."/>
            <person name="Quail M.A."/>
            <person name="Urushihara H."/>
            <person name="Hernandez J."/>
            <person name="Rabbinowitsch E."/>
            <person name="Steffen D."/>
            <person name="Sanders M."/>
            <person name="Ma J."/>
            <person name="Kohara Y."/>
            <person name="Sharp S."/>
            <person name="Simmonds M."/>
            <person name="Spiegler S."/>
            <person name="Tivey A."/>
            <person name="Sugano S."/>
            <person name="White B."/>
            <person name="Walker D."/>
            <person name="Woodward J."/>
            <person name="Winckler T."/>
            <person name="Tanaka Y."/>
            <person name="Shaulsky G."/>
            <person name="Schleicher M."/>
            <person name="Weinstock G."/>
            <person name="Rosenthal A."/>
            <person name="Cox E.C."/>
            <person name="Chisholm R.L."/>
            <person name="Gibbs R."/>
            <person name="Loomis W.F."/>
            <person name="Platzer M."/>
            <person name="Kay R.R."/>
            <person name="Williams J."/>
            <person name="Dear P.H."/>
            <person name="Noegel A.A."/>
            <person name="Barrell B."/>
            <person name="Kuspa A."/>
        </authorList>
    </citation>
    <scope>NUCLEOTIDE SEQUENCE [LARGE SCALE GENOMIC DNA]</scope>
    <source>
        <strain evidence="3 4">AX4</strain>
    </source>
</reference>